<protein>
    <recommendedName>
        <fullName evidence="2">Homologous recombination OB-fold protein OB-fold domain-containing protein</fullName>
    </recommendedName>
</protein>
<sequence>MAVQQWEALDIDDYDLPSLLRPCKQRRSTSDDGDILNFSLSSLHRTIPGPAGAVKVAMIRKNRRISDCGYGEEDCQRYIESSVEAEDFDDDFTGHSWISALQYIGSFLNSGIARAVTLLLLLLGSNYGDLRSSPIVSMKKCIDVGKVPLVVAVVNSCTPNGFGGLAMSLKDPTGTIGAIVHHKVLSETDEKDLTVGSVVVLREAAVFAPFVSVQYLNITQKNLVKVFCQNKASSSDPTQCANLPMAREQVIERFQPGDASSHGETAAESVHEADLVDRTDETAERDEARGPERHKKPKACLPQWTDEQLEELFADEYDGFL</sequence>
<accession>S8CEJ1</accession>
<dbReference type="PANTHER" id="PTHR14523:SF1">
    <property type="entry name" value="HOMOLOGOUS RECOMBINATION OB-FOLD PROTEIN"/>
    <property type="match status" value="1"/>
</dbReference>
<keyword evidence="4" id="KW-1185">Reference proteome</keyword>
<dbReference type="InterPro" id="IPR058570">
    <property type="entry name" value="HROB_OB"/>
</dbReference>
<feature type="domain" description="Homologous recombination OB-fold protein OB-fold" evidence="2">
    <location>
        <begin position="146"/>
        <end position="229"/>
    </location>
</feature>
<dbReference type="OrthoDB" id="550780at2759"/>
<dbReference type="Proteomes" id="UP000015453">
    <property type="component" value="Unassembled WGS sequence"/>
</dbReference>
<feature type="compositionally biased region" description="Basic and acidic residues" evidence="1">
    <location>
        <begin position="269"/>
        <end position="291"/>
    </location>
</feature>
<dbReference type="AlphaFoldDB" id="S8CEJ1"/>
<proteinExistence type="predicted"/>
<gene>
    <name evidence="3" type="ORF">M569_09503</name>
</gene>
<feature type="region of interest" description="Disordered" evidence="1">
    <location>
        <begin position="256"/>
        <end position="302"/>
    </location>
</feature>
<evidence type="ECO:0000256" key="1">
    <source>
        <dbReference type="SAM" id="MobiDB-lite"/>
    </source>
</evidence>
<comment type="caution">
    <text evidence="3">The sequence shown here is derived from an EMBL/GenBank/DDBJ whole genome shotgun (WGS) entry which is preliminary data.</text>
</comment>
<dbReference type="InterPro" id="IPR028045">
    <property type="entry name" value="HROB"/>
</dbReference>
<evidence type="ECO:0000259" key="2">
    <source>
        <dbReference type="Pfam" id="PF15072"/>
    </source>
</evidence>
<name>S8CEJ1_9LAMI</name>
<evidence type="ECO:0000313" key="4">
    <source>
        <dbReference type="Proteomes" id="UP000015453"/>
    </source>
</evidence>
<dbReference type="Pfam" id="PF15072">
    <property type="entry name" value="HROB"/>
    <property type="match status" value="1"/>
</dbReference>
<organism evidence="3 4">
    <name type="scientific">Genlisea aurea</name>
    <dbReference type="NCBI Taxonomy" id="192259"/>
    <lineage>
        <taxon>Eukaryota</taxon>
        <taxon>Viridiplantae</taxon>
        <taxon>Streptophyta</taxon>
        <taxon>Embryophyta</taxon>
        <taxon>Tracheophyta</taxon>
        <taxon>Spermatophyta</taxon>
        <taxon>Magnoliopsida</taxon>
        <taxon>eudicotyledons</taxon>
        <taxon>Gunneridae</taxon>
        <taxon>Pentapetalae</taxon>
        <taxon>asterids</taxon>
        <taxon>lamiids</taxon>
        <taxon>Lamiales</taxon>
        <taxon>Lentibulariaceae</taxon>
        <taxon>Genlisea</taxon>
    </lineage>
</organism>
<dbReference type="EMBL" id="AUSU01004331">
    <property type="protein sequence ID" value="EPS65275.1"/>
    <property type="molecule type" value="Genomic_DNA"/>
</dbReference>
<reference evidence="3 4" key="1">
    <citation type="journal article" date="2013" name="BMC Genomics">
        <title>The miniature genome of a carnivorous plant Genlisea aurea contains a low number of genes and short non-coding sequences.</title>
        <authorList>
            <person name="Leushkin E.V."/>
            <person name="Sutormin R.A."/>
            <person name="Nabieva E.R."/>
            <person name="Penin A.A."/>
            <person name="Kondrashov A.S."/>
            <person name="Logacheva M.D."/>
        </authorList>
    </citation>
    <scope>NUCLEOTIDE SEQUENCE [LARGE SCALE GENOMIC DNA]</scope>
</reference>
<evidence type="ECO:0000313" key="3">
    <source>
        <dbReference type="EMBL" id="EPS65275.1"/>
    </source>
</evidence>
<dbReference type="PANTHER" id="PTHR14523">
    <property type="entry name" value="UNCHARACTERIZED PROTEIN C17ORF53 HOMOLOG"/>
    <property type="match status" value="1"/>
</dbReference>
<dbReference type="GO" id="GO:0000725">
    <property type="term" value="P:recombinational repair"/>
    <property type="evidence" value="ECO:0007669"/>
    <property type="project" value="InterPro"/>
</dbReference>